<evidence type="ECO:0000313" key="2">
    <source>
        <dbReference type="Proteomes" id="UP000030764"/>
    </source>
</evidence>
<evidence type="ECO:0000313" key="1">
    <source>
        <dbReference type="EMBL" id="KFD56738.1"/>
    </source>
</evidence>
<reference evidence="1 2" key="1">
    <citation type="journal article" date="2014" name="Nat. Genet.">
        <title>Genome and transcriptome of the porcine whipworm Trichuris suis.</title>
        <authorList>
            <person name="Jex A.R."/>
            <person name="Nejsum P."/>
            <person name="Schwarz E.M."/>
            <person name="Hu L."/>
            <person name="Young N.D."/>
            <person name="Hall R.S."/>
            <person name="Korhonen P.K."/>
            <person name="Liao S."/>
            <person name="Thamsborg S."/>
            <person name="Xia J."/>
            <person name="Xu P."/>
            <person name="Wang S."/>
            <person name="Scheerlinck J.P."/>
            <person name="Hofmann A."/>
            <person name="Sternberg P.W."/>
            <person name="Wang J."/>
            <person name="Gasser R.B."/>
        </authorList>
    </citation>
    <scope>NUCLEOTIDE SEQUENCE [LARGE SCALE GENOMIC DNA]</scope>
    <source>
        <strain evidence="1">DCEP-RM93M</strain>
    </source>
</reference>
<dbReference type="AlphaFoldDB" id="A0A085MHP2"/>
<protein>
    <submittedName>
        <fullName evidence="1">Uncharacterized protein</fullName>
    </submittedName>
</protein>
<organism evidence="1 2">
    <name type="scientific">Trichuris suis</name>
    <name type="common">pig whipworm</name>
    <dbReference type="NCBI Taxonomy" id="68888"/>
    <lineage>
        <taxon>Eukaryota</taxon>
        <taxon>Metazoa</taxon>
        <taxon>Ecdysozoa</taxon>
        <taxon>Nematoda</taxon>
        <taxon>Enoplea</taxon>
        <taxon>Dorylaimia</taxon>
        <taxon>Trichinellida</taxon>
        <taxon>Trichuridae</taxon>
        <taxon>Trichuris</taxon>
    </lineage>
</organism>
<sequence>MKCIAHVSCCKRWRRKPVGMTALNGGALLGQGVGTVWLQPIKNLTSRADVVVSRVKPLGFDFIVGMNGIKAPDGVLVDSQGRARFRPSEGTAGAAKEVYIRLHSDLRPRQAILDNHVEMEKRQGARRPEECCARVSANDRDQRTVRRRIENVD</sequence>
<dbReference type="Proteomes" id="UP000030764">
    <property type="component" value="Unassembled WGS sequence"/>
</dbReference>
<gene>
    <name evidence="1" type="ORF">M513_02415</name>
</gene>
<keyword evidence="2" id="KW-1185">Reference proteome</keyword>
<accession>A0A085MHP2</accession>
<dbReference type="EMBL" id="KL363192">
    <property type="protein sequence ID" value="KFD56738.1"/>
    <property type="molecule type" value="Genomic_DNA"/>
</dbReference>
<proteinExistence type="predicted"/>
<name>A0A085MHP2_9BILA</name>